<keyword evidence="4" id="KW-1185">Reference proteome</keyword>
<accession>A0ABT0KRC6</accession>
<dbReference type="CDD" id="cd03789">
    <property type="entry name" value="GT9_LPS_heptosyltransferase"/>
    <property type="match status" value="1"/>
</dbReference>
<evidence type="ECO:0000256" key="1">
    <source>
        <dbReference type="ARBA" id="ARBA00022676"/>
    </source>
</evidence>
<dbReference type="EMBL" id="JAKIKU010000007">
    <property type="protein sequence ID" value="MCL1046407.1"/>
    <property type="molecule type" value="Genomic_DNA"/>
</dbReference>
<protein>
    <submittedName>
        <fullName evidence="3">Glycosyltransferase family 9 protein</fullName>
    </submittedName>
</protein>
<dbReference type="Gene3D" id="3.40.50.2000">
    <property type="entry name" value="Glycogen Phosphorylase B"/>
    <property type="match status" value="2"/>
</dbReference>
<name>A0ABT0KRC6_9GAMM</name>
<evidence type="ECO:0000256" key="2">
    <source>
        <dbReference type="ARBA" id="ARBA00022679"/>
    </source>
</evidence>
<dbReference type="Proteomes" id="UP001202134">
    <property type="component" value="Unassembled WGS sequence"/>
</dbReference>
<comment type="caution">
    <text evidence="3">The sequence shown here is derived from an EMBL/GenBank/DDBJ whole genome shotgun (WGS) entry which is preliminary data.</text>
</comment>
<evidence type="ECO:0000313" key="3">
    <source>
        <dbReference type="EMBL" id="MCL1046407.1"/>
    </source>
</evidence>
<evidence type="ECO:0000313" key="4">
    <source>
        <dbReference type="Proteomes" id="UP001202134"/>
    </source>
</evidence>
<dbReference type="RefSeq" id="WP_248956094.1">
    <property type="nucleotide sequence ID" value="NZ_JAKIKU010000007.1"/>
</dbReference>
<dbReference type="InterPro" id="IPR002201">
    <property type="entry name" value="Glyco_trans_9"/>
</dbReference>
<dbReference type="InterPro" id="IPR051199">
    <property type="entry name" value="LPS_LOS_Heptosyltrfase"/>
</dbReference>
<keyword evidence="1" id="KW-0328">Glycosyltransferase</keyword>
<dbReference type="PANTHER" id="PTHR30160">
    <property type="entry name" value="TETRAACYLDISACCHARIDE 4'-KINASE-RELATED"/>
    <property type="match status" value="1"/>
</dbReference>
<sequence length="339" mass="38057">MKKILFIRYDKIGDFTLSWPALSLLKKAMPEASIEVLVSPVTKAFALACPYVDHVIIDDGDDQGISERIKEREYDGAIVSLSEFRGYKFLKPANIPFVLAPKHNWYQYLYKHRADHQYKKGEGCWRGACMLVESFLAQNGYDIPEVTRPLWNVQQQKPKWQQYYHQKNDEKLIFAHPGTGGSSGGVPVDSFARMLIDIDKQTKLNCRFVLTYSGEEERLAQQMHDLLVASNIKVAMAKPLSSLAEFAESLVAADMFIAGSTGPLHLAGLHNVPTVGFYAGRRSAPEVRWQSLSADARRLAFTPPIGKKTGRNMALVNFDKAAAETAQFLNTFYADDISE</sequence>
<dbReference type="PANTHER" id="PTHR30160:SF15">
    <property type="entry name" value="GLYCOSYLTRANSFERASE HI_0523-RELATED"/>
    <property type="match status" value="1"/>
</dbReference>
<organism evidence="3 4">
    <name type="scientific">Shewanella electrodiphila</name>
    <dbReference type="NCBI Taxonomy" id="934143"/>
    <lineage>
        <taxon>Bacteria</taxon>
        <taxon>Pseudomonadati</taxon>
        <taxon>Pseudomonadota</taxon>
        <taxon>Gammaproteobacteria</taxon>
        <taxon>Alteromonadales</taxon>
        <taxon>Shewanellaceae</taxon>
        <taxon>Shewanella</taxon>
    </lineage>
</organism>
<dbReference type="SUPFAM" id="SSF53756">
    <property type="entry name" value="UDP-Glycosyltransferase/glycogen phosphorylase"/>
    <property type="match status" value="1"/>
</dbReference>
<proteinExistence type="predicted"/>
<dbReference type="Pfam" id="PF01075">
    <property type="entry name" value="Glyco_transf_9"/>
    <property type="match status" value="1"/>
</dbReference>
<keyword evidence="2" id="KW-0808">Transferase</keyword>
<reference evidence="3 4" key="1">
    <citation type="submission" date="2022-01" db="EMBL/GenBank/DDBJ databases">
        <title>Whole genome-based taxonomy of the Shewanellaceae.</title>
        <authorList>
            <person name="Martin-Rodriguez A.J."/>
        </authorList>
    </citation>
    <scope>NUCLEOTIDE SEQUENCE [LARGE SCALE GENOMIC DNA]</scope>
    <source>
        <strain evidence="3 4">DSM 24955</strain>
    </source>
</reference>
<gene>
    <name evidence="3" type="ORF">L2737_13905</name>
</gene>